<dbReference type="EMBL" id="CP039375">
    <property type="protein sequence ID" value="QCD66076.1"/>
    <property type="molecule type" value="Genomic_DNA"/>
</dbReference>
<feature type="domain" description="CAAX prenyl protease 2/Lysostaphin resistance protein A-like" evidence="2">
    <location>
        <begin position="151"/>
        <end position="247"/>
    </location>
</feature>
<evidence type="ECO:0000256" key="1">
    <source>
        <dbReference type="SAM" id="Phobius"/>
    </source>
</evidence>
<dbReference type="AlphaFoldDB" id="A0A4D6KM22"/>
<protein>
    <submittedName>
        <fullName evidence="3">CPBP family intramembrane metalloprotease</fullName>
    </submittedName>
</protein>
<keyword evidence="3" id="KW-0378">Hydrolase</keyword>
<dbReference type="GO" id="GO:0006508">
    <property type="term" value="P:proteolysis"/>
    <property type="evidence" value="ECO:0007669"/>
    <property type="project" value="UniProtKB-KW"/>
</dbReference>
<feature type="transmembrane region" description="Helical" evidence="1">
    <location>
        <begin position="140"/>
        <end position="162"/>
    </location>
</feature>
<dbReference type="Proteomes" id="UP000297053">
    <property type="component" value="Chromosome"/>
</dbReference>
<feature type="transmembrane region" description="Helical" evidence="1">
    <location>
        <begin position="107"/>
        <end position="128"/>
    </location>
</feature>
<evidence type="ECO:0000259" key="2">
    <source>
        <dbReference type="Pfam" id="PF02517"/>
    </source>
</evidence>
<evidence type="ECO:0000313" key="3">
    <source>
        <dbReference type="EMBL" id="QCD66076.1"/>
    </source>
</evidence>
<reference evidence="3 4" key="2">
    <citation type="submission" date="2019-04" db="EMBL/GenBank/DDBJ databases">
        <authorList>
            <person name="Yang S."/>
            <person name="Wei W."/>
        </authorList>
    </citation>
    <scope>NUCLEOTIDE SEQUENCE [LARGE SCALE GENOMIC DNA]</scope>
    <source>
        <strain evidence="4">ZP60</strain>
    </source>
</reference>
<dbReference type="OMA" id="YAGARHY"/>
<dbReference type="Pfam" id="PF02517">
    <property type="entry name" value="Rce1-like"/>
    <property type="match status" value="1"/>
</dbReference>
<dbReference type="InterPro" id="IPR003675">
    <property type="entry name" value="Rce1/LyrA-like_dom"/>
</dbReference>
<feature type="transmembrane region" description="Helical" evidence="1">
    <location>
        <begin position="182"/>
        <end position="204"/>
    </location>
</feature>
<dbReference type="GO" id="GO:0004175">
    <property type="term" value="F:endopeptidase activity"/>
    <property type="evidence" value="ECO:0007669"/>
    <property type="project" value="UniProtKB-ARBA"/>
</dbReference>
<keyword evidence="3" id="KW-0645">Protease</keyword>
<accession>A0A4D6KM22</accession>
<dbReference type="InterPro" id="IPR052710">
    <property type="entry name" value="CAAX_protease"/>
</dbReference>
<organism evidence="3 4">
    <name type="scientific">Halomicrobium mukohataei</name>
    <dbReference type="NCBI Taxonomy" id="57705"/>
    <lineage>
        <taxon>Archaea</taxon>
        <taxon>Methanobacteriati</taxon>
        <taxon>Methanobacteriota</taxon>
        <taxon>Stenosarchaea group</taxon>
        <taxon>Halobacteria</taxon>
        <taxon>Halobacteriales</taxon>
        <taxon>Haloarculaceae</taxon>
        <taxon>Halomicrobium</taxon>
    </lineage>
</organism>
<gene>
    <name evidence="3" type="ORF">E5139_10650</name>
</gene>
<keyword evidence="1" id="KW-0472">Membrane</keyword>
<keyword evidence="1" id="KW-1133">Transmembrane helix</keyword>
<evidence type="ECO:0000313" key="4">
    <source>
        <dbReference type="Proteomes" id="UP000297053"/>
    </source>
</evidence>
<keyword evidence="1" id="KW-0812">Transmembrane</keyword>
<dbReference type="PANTHER" id="PTHR36435">
    <property type="entry name" value="SLR1288 PROTEIN"/>
    <property type="match status" value="1"/>
</dbReference>
<dbReference type="PANTHER" id="PTHR36435:SF1">
    <property type="entry name" value="CAAX AMINO TERMINAL PROTEASE FAMILY PROTEIN"/>
    <property type="match status" value="1"/>
</dbReference>
<keyword evidence="3" id="KW-0482">Metalloprotease</keyword>
<dbReference type="GO" id="GO:0080120">
    <property type="term" value="P:CAAX-box protein maturation"/>
    <property type="evidence" value="ECO:0007669"/>
    <property type="project" value="UniProtKB-ARBA"/>
</dbReference>
<feature type="transmembrane region" description="Helical" evidence="1">
    <location>
        <begin position="211"/>
        <end position="229"/>
    </location>
</feature>
<name>A0A4D6KM22_9EURY</name>
<feature type="transmembrane region" description="Helical" evidence="1">
    <location>
        <begin position="51"/>
        <end position="72"/>
    </location>
</feature>
<sequence>MNEQSKRTAVALVSALGLGAGGLLLGALLANVAALGLLLAGFDIEPTSVEFLILSLFFIQGVGCFGVSMLYVNARPSLGPKLRERLGFEPGSTPFDIGYGVPDLRDFGVIFGGYCTAFAGVFVGLLVLSQLQVETGQNQLGEVAMANPGIVLYLIPVMLFVVGPSEELLFRGVVQGRLREVLSPAVAILLASAAFAGMHGFALVGGSTVGNALVLVVLLWPALVFGTSYEYTDNIVVPAVIHGVYNSTLVLFLYIGLVYGDEMAAAPETLLAALPV</sequence>
<dbReference type="GO" id="GO:0008237">
    <property type="term" value="F:metallopeptidase activity"/>
    <property type="evidence" value="ECO:0007669"/>
    <property type="project" value="UniProtKB-KW"/>
</dbReference>
<reference evidence="3 4" key="1">
    <citation type="submission" date="2019-04" db="EMBL/GenBank/DDBJ databases">
        <title>Complete genome sequence of Arthrobacter sp. ZXY-2 associated with effective atrazine degradation and salt adaptation.</title>
        <authorList>
            <person name="Zhao X."/>
        </authorList>
    </citation>
    <scope>NUCLEOTIDE SEQUENCE [LARGE SCALE GENOMIC DNA]</scope>
    <source>
        <strain evidence="4">ZP60</strain>
    </source>
</reference>
<proteinExistence type="predicted"/>
<feature type="transmembrane region" description="Helical" evidence="1">
    <location>
        <begin position="235"/>
        <end position="259"/>
    </location>
</feature>
<dbReference type="RefSeq" id="WP_015762463.1">
    <property type="nucleotide sequence ID" value="NZ_CP039375.1"/>
</dbReference>
<dbReference type="KEGG" id="halz:E5139_10650"/>
<feature type="transmembrane region" description="Helical" evidence="1">
    <location>
        <begin position="12"/>
        <end position="39"/>
    </location>
</feature>
<dbReference type="GeneID" id="42179400"/>